<evidence type="ECO:0000256" key="1">
    <source>
        <dbReference type="ARBA" id="ARBA00004167"/>
    </source>
</evidence>
<dbReference type="InterPro" id="IPR013083">
    <property type="entry name" value="Znf_RING/FYVE/PHD"/>
</dbReference>
<reference evidence="12 13" key="2">
    <citation type="journal article" date="2017" name="Nature">
        <title>The Apostasia genome and the evolution of orchids.</title>
        <authorList>
            <person name="Zhang G.Q."/>
            <person name="Liu K.W."/>
            <person name="Li Z."/>
            <person name="Lohaus R."/>
            <person name="Hsiao Y.Y."/>
            <person name="Niu S.C."/>
            <person name="Wang J.Y."/>
            <person name="Lin Y.C."/>
            <person name="Xu Q."/>
            <person name="Chen L.J."/>
            <person name="Yoshida K."/>
            <person name="Fujiwara S."/>
            <person name="Wang Z.W."/>
            <person name="Zhang Y.Q."/>
            <person name="Mitsuda N."/>
            <person name="Wang M."/>
            <person name="Liu G.H."/>
            <person name="Pecoraro L."/>
            <person name="Huang H.X."/>
            <person name="Xiao X.J."/>
            <person name="Lin M."/>
            <person name="Wu X.Y."/>
            <person name="Wu W.L."/>
            <person name="Chen Y.Y."/>
            <person name="Chang S.B."/>
            <person name="Sakamoto S."/>
            <person name="Ohme-Takagi M."/>
            <person name="Yagi M."/>
            <person name="Zeng S.J."/>
            <person name="Shen C.Y."/>
            <person name="Yeh C.M."/>
            <person name="Luo Y.B."/>
            <person name="Tsai W.C."/>
            <person name="Van de Peer Y."/>
            <person name="Liu Z.J."/>
        </authorList>
    </citation>
    <scope>NUCLEOTIDE SEQUENCE [LARGE SCALE GENOMIC DNA]</scope>
    <source>
        <tissue evidence="12">The whole plant</tissue>
    </source>
</reference>
<evidence type="ECO:0000256" key="7">
    <source>
        <dbReference type="ARBA" id="ARBA00023136"/>
    </source>
</evidence>
<evidence type="ECO:0000256" key="8">
    <source>
        <dbReference type="ARBA" id="ARBA00024209"/>
    </source>
</evidence>
<feature type="transmembrane region" description="Helical" evidence="10">
    <location>
        <begin position="35"/>
        <end position="56"/>
    </location>
</feature>
<evidence type="ECO:0000256" key="5">
    <source>
        <dbReference type="ARBA" id="ARBA00022833"/>
    </source>
</evidence>
<dbReference type="Pfam" id="PF13639">
    <property type="entry name" value="zf-RING_2"/>
    <property type="match status" value="1"/>
</dbReference>
<comment type="subcellular location">
    <subcellularLocation>
        <location evidence="1">Membrane</location>
        <topology evidence="1">Single-pass membrane protein</topology>
    </subcellularLocation>
</comment>
<dbReference type="GO" id="GO:0016567">
    <property type="term" value="P:protein ubiquitination"/>
    <property type="evidence" value="ECO:0007669"/>
    <property type="project" value="InterPro"/>
</dbReference>
<evidence type="ECO:0000313" key="12">
    <source>
        <dbReference type="EMBL" id="PKU69461.1"/>
    </source>
</evidence>
<evidence type="ECO:0000313" key="13">
    <source>
        <dbReference type="Proteomes" id="UP000233837"/>
    </source>
</evidence>
<keyword evidence="9" id="KW-0863">Zinc-finger</keyword>
<keyword evidence="2" id="KW-0808">Transferase</keyword>
<keyword evidence="13" id="KW-1185">Reference proteome</keyword>
<organism evidence="12 13">
    <name type="scientific">Dendrobium catenatum</name>
    <dbReference type="NCBI Taxonomy" id="906689"/>
    <lineage>
        <taxon>Eukaryota</taxon>
        <taxon>Viridiplantae</taxon>
        <taxon>Streptophyta</taxon>
        <taxon>Embryophyta</taxon>
        <taxon>Tracheophyta</taxon>
        <taxon>Spermatophyta</taxon>
        <taxon>Magnoliopsida</taxon>
        <taxon>Liliopsida</taxon>
        <taxon>Asparagales</taxon>
        <taxon>Orchidaceae</taxon>
        <taxon>Epidendroideae</taxon>
        <taxon>Malaxideae</taxon>
        <taxon>Dendrobiinae</taxon>
        <taxon>Dendrobium</taxon>
    </lineage>
</organism>
<dbReference type="InterPro" id="IPR001841">
    <property type="entry name" value="Znf_RING"/>
</dbReference>
<comment type="similarity">
    <text evidence="8">Belongs to the RING-type zinc finger family. ATL subfamily.</text>
</comment>
<dbReference type="SMART" id="SM00184">
    <property type="entry name" value="RING"/>
    <property type="match status" value="1"/>
</dbReference>
<keyword evidence="5" id="KW-0862">Zinc</keyword>
<dbReference type="InterPro" id="IPR044602">
    <property type="entry name" value="ATL10/ATL72-79-like"/>
</dbReference>
<evidence type="ECO:0000256" key="2">
    <source>
        <dbReference type="ARBA" id="ARBA00022679"/>
    </source>
</evidence>
<keyword evidence="6 10" id="KW-1133">Transmembrane helix</keyword>
<keyword evidence="4" id="KW-0479">Metal-binding</keyword>
<name>A0A2I0W1B7_9ASPA</name>
<dbReference type="Proteomes" id="UP000233837">
    <property type="component" value="Unassembled WGS sequence"/>
</dbReference>
<keyword evidence="7 10" id="KW-0472">Membrane</keyword>
<feature type="domain" description="RING-type" evidence="11">
    <location>
        <begin position="107"/>
        <end position="149"/>
    </location>
</feature>
<keyword evidence="3 10" id="KW-0812">Transmembrane</keyword>
<dbReference type="Gene3D" id="3.30.40.10">
    <property type="entry name" value="Zinc/RING finger domain, C3HC4 (zinc finger)"/>
    <property type="match status" value="1"/>
</dbReference>
<evidence type="ECO:0000259" key="11">
    <source>
        <dbReference type="PROSITE" id="PS50089"/>
    </source>
</evidence>
<accession>A0A2I0W1B7</accession>
<evidence type="ECO:0000256" key="10">
    <source>
        <dbReference type="SAM" id="Phobius"/>
    </source>
</evidence>
<gene>
    <name evidence="12" type="primary">ATL72</name>
    <name evidence="12" type="ORF">MA16_Dca015333</name>
</gene>
<dbReference type="PANTHER" id="PTHR46905:SF21">
    <property type="entry name" value="RING-TYPE E3 UBIQUITIN TRANSFERASE"/>
    <property type="match status" value="1"/>
</dbReference>
<evidence type="ECO:0000256" key="6">
    <source>
        <dbReference type="ARBA" id="ARBA00022989"/>
    </source>
</evidence>
<dbReference type="EMBL" id="KZ503030">
    <property type="protein sequence ID" value="PKU69461.1"/>
    <property type="molecule type" value="Genomic_DNA"/>
</dbReference>
<dbReference type="PANTHER" id="PTHR46905">
    <property type="entry name" value="RING-H2 FINGER PROTEIN ATL78"/>
    <property type="match status" value="1"/>
</dbReference>
<evidence type="ECO:0000256" key="3">
    <source>
        <dbReference type="ARBA" id="ARBA00022692"/>
    </source>
</evidence>
<dbReference type="SUPFAM" id="SSF57850">
    <property type="entry name" value="RING/U-box"/>
    <property type="match status" value="1"/>
</dbReference>
<protein>
    <submittedName>
        <fullName evidence="12">RING-H2 finger protein ATL72</fullName>
    </submittedName>
</protein>
<dbReference type="PROSITE" id="PS50089">
    <property type="entry name" value="ZF_RING_2"/>
    <property type="match status" value="1"/>
</dbReference>
<proteinExistence type="inferred from homology"/>
<dbReference type="AlphaFoldDB" id="A0A2I0W1B7"/>
<dbReference type="CDD" id="cd16461">
    <property type="entry name" value="RING-H2_EL5-like"/>
    <property type="match status" value="1"/>
</dbReference>
<dbReference type="GO" id="GO:0008270">
    <property type="term" value="F:zinc ion binding"/>
    <property type="evidence" value="ECO:0007669"/>
    <property type="project" value="UniProtKB-KW"/>
</dbReference>
<reference evidence="12 13" key="1">
    <citation type="journal article" date="2016" name="Sci. Rep.">
        <title>The Dendrobium catenatum Lindl. genome sequence provides insights into polysaccharide synthase, floral development and adaptive evolution.</title>
        <authorList>
            <person name="Zhang G.Q."/>
            <person name="Xu Q."/>
            <person name="Bian C."/>
            <person name="Tsai W.C."/>
            <person name="Yeh C.M."/>
            <person name="Liu K.W."/>
            <person name="Yoshida K."/>
            <person name="Zhang L.S."/>
            <person name="Chang S.B."/>
            <person name="Chen F."/>
            <person name="Shi Y."/>
            <person name="Su Y.Y."/>
            <person name="Zhang Y.Q."/>
            <person name="Chen L.J."/>
            <person name="Yin Y."/>
            <person name="Lin M."/>
            <person name="Huang H."/>
            <person name="Deng H."/>
            <person name="Wang Z.W."/>
            <person name="Zhu S.L."/>
            <person name="Zhao X."/>
            <person name="Deng C."/>
            <person name="Niu S.C."/>
            <person name="Huang J."/>
            <person name="Wang M."/>
            <person name="Liu G.H."/>
            <person name="Yang H.J."/>
            <person name="Xiao X.J."/>
            <person name="Hsiao Y.Y."/>
            <person name="Wu W.L."/>
            <person name="Chen Y.Y."/>
            <person name="Mitsuda N."/>
            <person name="Ohme-Takagi M."/>
            <person name="Luo Y.B."/>
            <person name="Van de Peer Y."/>
            <person name="Liu Z.J."/>
        </authorList>
    </citation>
    <scope>NUCLEOTIDE SEQUENCE [LARGE SCALE GENOMIC DNA]</scope>
    <source>
        <tissue evidence="12">The whole plant</tissue>
    </source>
</reference>
<evidence type="ECO:0000256" key="4">
    <source>
        <dbReference type="ARBA" id="ARBA00022723"/>
    </source>
</evidence>
<dbReference type="GO" id="GO:0016020">
    <property type="term" value="C:membrane"/>
    <property type="evidence" value="ECO:0007669"/>
    <property type="project" value="UniProtKB-SubCell"/>
</dbReference>
<sequence length="183" mass="20332">MRSYKMLAAPPSYPSNRITSMGLGGDGHWNFNKNIIIIPAILLYALICVLGLYSLIRFTLQWVQRLLFETTEATVAQLATTGLKKSDLKQIPVAIYGYSTNILTTECPICLVEFFEGENVRLLSTCNHGFHVRCIDKWLSSHSSCPTCRHSLLDRYVAAVYIDVGERPAEVHGSPPVAAEVAE</sequence>
<evidence type="ECO:0000256" key="9">
    <source>
        <dbReference type="PROSITE-ProRule" id="PRU00175"/>
    </source>
</evidence>
<dbReference type="GO" id="GO:0016740">
    <property type="term" value="F:transferase activity"/>
    <property type="evidence" value="ECO:0007669"/>
    <property type="project" value="UniProtKB-KW"/>
</dbReference>